<comment type="caution">
    <text evidence="2">The sequence shown here is derived from an EMBL/GenBank/DDBJ whole genome shotgun (WGS) entry which is preliminary data.</text>
</comment>
<reference evidence="2 3" key="1">
    <citation type="submission" date="2016-12" db="EMBL/GenBank/DDBJ databases">
        <title>Study of bacterial adaptation to deep sea.</title>
        <authorList>
            <person name="Song J."/>
            <person name="Yoshizawa S."/>
            <person name="Kogure K."/>
        </authorList>
    </citation>
    <scope>NUCLEOTIDE SEQUENCE [LARGE SCALE GENOMIC DNA]</scope>
    <source>
        <strain evidence="2 3">SAORIC-165</strain>
    </source>
</reference>
<keyword evidence="3" id="KW-1185">Reference proteome</keyword>
<accession>A0A2S7TZK4</accession>
<evidence type="ECO:0000256" key="1">
    <source>
        <dbReference type="SAM" id="MobiDB-lite"/>
    </source>
</evidence>
<organism evidence="2 3">
    <name type="scientific">Rubritalea profundi</name>
    <dbReference type="NCBI Taxonomy" id="1658618"/>
    <lineage>
        <taxon>Bacteria</taxon>
        <taxon>Pseudomonadati</taxon>
        <taxon>Verrucomicrobiota</taxon>
        <taxon>Verrucomicrobiia</taxon>
        <taxon>Verrucomicrobiales</taxon>
        <taxon>Rubritaleaceae</taxon>
        <taxon>Rubritalea</taxon>
    </lineage>
</organism>
<evidence type="ECO:0000313" key="2">
    <source>
        <dbReference type="EMBL" id="PQJ28178.1"/>
    </source>
</evidence>
<evidence type="ECO:0000313" key="3">
    <source>
        <dbReference type="Proteomes" id="UP000239907"/>
    </source>
</evidence>
<proteinExistence type="predicted"/>
<feature type="region of interest" description="Disordered" evidence="1">
    <location>
        <begin position="41"/>
        <end position="74"/>
    </location>
</feature>
<gene>
    <name evidence="2" type="ORF">BSZ32_06450</name>
</gene>
<dbReference type="EMBL" id="MQWA01000001">
    <property type="protein sequence ID" value="PQJ28178.1"/>
    <property type="molecule type" value="Genomic_DNA"/>
</dbReference>
<name>A0A2S7TZK4_9BACT</name>
<feature type="compositionally biased region" description="Polar residues" evidence="1">
    <location>
        <begin position="41"/>
        <end position="50"/>
    </location>
</feature>
<dbReference type="AlphaFoldDB" id="A0A2S7TZK4"/>
<protein>
    <submittedName>
        <fullName evidence="2">Uncharacterized protein</fullName>
    </submittedName>
</protein>
<sequence length="74" mass="7972">MTLWAQQSRLRDLTGLATLRLLTLASIEDLEVTPRNATVSVAQNNSSEAADSQRSDLTSELRVAFSPGQPSTPS</sequence>
<dbReference type="Proteomes" id="UP000239907">
    <property type="component" value="Unassembled WGS sequence"/>
</dbReference>
<dbReference type="RefSeq" id="WP_105042680.1">
    <property type="nucleotide sequence ID" value="NZ_MQWA01000001.1"/>
</dbReference>